<dbReference type="InterPro" id="IPR011013">
    <property type="entry name" value="Gal_mutarotase_sf_dom"/>
</dbReference>
<evidence type="ECO:0000256" key="3">
    <source>
        <dbReference type="ARBA" id="ARBA00007401"/>
    </source>
</evidence>
<dbReference type="InterPro" id="IPR006104">
    <property type="entry name" value="Glyco_hydro_2_N"/>
</dbReference>
<gene>
    <name evidence="12" type="ORF">H7U22_03390</name>
</gene>
<dbReference type="InterPro" id="IPR014718">
    <property type="entry name" value="GH-type_carb-bd"/>
</dbReference>
<dbReference type="SUPFAM" id="SSF74650">
    <property type="entry name" value="Galactose mutarotase-like"/>
    <property type="match status" value="1"/>
</dbReference>
<dbReference type="Gene3D" id="2.60.40.10">
    <property type="entry name" value="Immunoglobulins"/>
    <property type="match status" value="2"/>
</dbReference>
<organism evidence="12 13">
    <name type="scientific">Pedobacter fastidiosus</name>
    <dbReference type="NCBI Taxonomy" id="2765361"/>
    <lineage>
        <taxon>Bacteria</taxon>
        <taxon>Pseudomonadati</taxon>
        <taxon>Bacteroidota</taxon>
        <taxon>Sphingobacteriia</taxon>
        <taxon>Sphingobacteriales</taxon>
        <taxon>Sphingobacteriaceae</taxon>
        <taxon>Pedobacter</taxon>
    </lineage>
</organism>
<dbReference type="Pfam" id="PF02929">
    <property type="entry name" value="Bgal_small_N"/>
    <property type="match status" value="1"/>
</dbReference>
<dbReference type="PRINTS" id="PR00132">
    <property type="entry name" value="GLHYDRLASE2"/>
</dbReference>
<feature type="domain" description="Beta galactosidase small chain/" evidence="11">
    <location>
        <begin position="836"/>
        <end position="1110"/>
    </location>
</feature>
<dbReference type="Gene3D" id="3.20.20.80">
    <property type="entry name" value="Glycosidases"/>
    <property type="match status" value="1"/>
</dbReference>
<evidence type="ECO:0000256" key="1">
    <source>
        <dbReference type="ARBA" id="ARBA00001412"/>
    </source>
</evidence>
<dbReference type="SMART" id="SM01038">
    <property type="entry name" value="Bgal_small_N"/>
    <property type="match status" value="1"/>
</dbReference>
<dbReference type="InterPro" id="IPR006103">
    <property type="entry name" value="Glyco_hydro_2_cat"/>
</dbReference>
<evidence type="ECO:0000256" key="8">
    <source>
        <dbReference type="ARBA" id="ARBA00023295"/>
    </source>
</evidence>
<dbReference type="InterPro" id="IPR017853">
    <property type="entry name" value="GH"/>
</dbReference>
<keyword evidence="8 10" id="KW-0326">Glycosidase</keyword>
<dbReference type="RefSeq" id="WP_187069932.1">
    <property type="nucleotide sequence ID" value="NZ_JACRYL010000002.1"/>
</dbReference>
<sequence length="1128" mass="127974">MTFPLWSLRGTKQSFGKKSLAPKNLNVLKCLIWLNPLICLLFLTISASAQLVDKTPTAVQKVPEIYNREPWEDPLVSGINRDASRATAYSFTNIEDAKTGNRDKSTRMISLNGDWDFSFALKPADAPKDFYKSRVSGWKKIEVPSNWEMKGYDKPIYKSAVYPFRPVNPPNPPMDYNGVGSYQRTFSIPENWKDMNITLHFGGVSSGYKVWVNGKFLGYAEDSFLSSEFNVTPYLQAGENILSVQVMRWTDGSFLEDQDHWRLSGIHREVMLLAEPKLRIADFFVQTKLDKDYKDATISIRPRIENLTGKEVKGYKVIASLFNQSGKDILEKPLERTVESIINEIWPRLDNVKFGLLETKIKNPLKWSDEVPNLYTLTISLEDSLGKILEVKTCKVGFRSIEFSKTNGKLLINGKETYLYGINRPDHHPSKGKALSREDILQDVLTIKRFNFNCIRTSHYPMDPYLYDLCDEFGILVIDEANLETHGLGGKLSNDPTWTSAYLERSSRMVMRDKNHPSIIIWSLGNESGRGPNHAAMSAWIHDFDITRPVHYEPAMGNPRLDGYMDPSNPAYLKPNDHSRRLQNPQDEPYVDIISRMYPSIYTPKMLAEQDNGDHRPIFFVEYAHAMGNSVGNMKDFWDVFRSTPRIIGGAIWEFKDQGILKTDSVGVPFYAYGGDFGEKYFDNFTIKGVVNSDGKPKGAMYECKRVYQGAESELLDAKKGIVKVTNRHSVKNLNSYDVYLIVRKDGFVISKKSLPKINLSAGKDTVINISTYLPKIESGSEYLADIHFVLPQDELWAKKGFDVASNQFLLTGLAEPKFVDKISPPKYSSTIDNEIFSGQNFEVNINKKNGALTSYKWRGVEQISAPLLPHFTRPLTDNDKRGWKSNKKLKQWYQNDLKFTGSSMGKFDGVSGSGIMITSNYSLINDSATVKVSYSISNTGIVKVDYALTVKSGLPNIPKVGMQMGILRNYDNITWYGKGPMENYIDKNYGFDVATYSEPINDFMENYAVPQENGNRTDVRWMYFSNPAKKTGLVFVADSLLSMSAWPYTEENIQSAKHTNKLKDAGYLTVNVDLIQMGVGGNDSWSDVAAPLPKYQIPSKNYKYSFYLLPFEGKKEDVSNKVKRIKF</sequence>
<keyword evidence="6 10" id="KW-0378">Hydrolase</keyword>
<dbReference type="InterPro" id="IPR050347">
    <property type="entry name" value="Bact_Beta-galactosidase"/>
</dbReference>
<dbReference type="PROSITE" id="PS00608">
    <property type="entry name" value="GLYCOSYL_HYDROL_F2_2"/>
    <property type="match status" value="1"/>
</dbReference>
<comment type="similarity">
    <text evidence="3 10">Belongs to the glycosyl hydrolase 2 family.</text>
</comment>
<dbReference type="InterPro" id="IPR006101">
    <property type="entry name" value="Glyco_hydro_2"/>
</dbReference>
<dbReference type="SUPFAM" id="SSF49785">
    <property type="entry name" value="Galactose-binding domain-like"/>
    <property type="match status" value="1"/>
</dbReference>
<dbReference type="Gene3D" id="2.60.120.260">
    <property type="entry name" value="Galactose-binding domain-like"/>
    <property type="match status" value="1"/>
</dbReference>
<keyword evidence="13" id="KW-1185">Reference proteome</keyword>
<evidence type="ECO:0000256" key="9">
    <source>
        <dbReference type="ARBA" id="ARBA00032230"/>
    </source>
</evidence>
<dbReference type="Pfam" id="PF02837">
    <property type="entry name" value="Glyco_hydro_2_N"/>
    <property type="match status" value="1"/>
</dbReference>
<dbReference type="Proteomes" id="UP000652755">
    <property type="component" value="Unassembled WGS sequence"/>
</dbReference>
<dbReference type="EC" id="3.2.1.23" evidence="5 10"/>
<protein>
    <recommendedName>
        <fullName evidence="5 10">Beta-galactosidase</fullName>
        <ecNumber evidence="5 10">3.2.1.23</ecNumber>
    </recommendedName>
    <alternativeName>
        <fullName evidence="9 10">Lactase</fullName>
    </alternativeName>
</protein>
<dbReference type="Pfam" id="PF00703">
    <property type="entry name" value="Glyco_hydro_2"/>
    <property type="match status" value="1"/>
</dbReference>
<evidence type="ECO:0000256" key="10">
    <source>
        <dbReference type="RuleBase" id="RU361154"/>
    </source>
</evidence>
<evidence type="ECO:0000313" key="12">
    <source>
        <dbReference type="EMBL" id="MBC6109458.1"/>
    </source>
</evidence>
<dbReference type="InterPro" id="IPR023232">
    <property type="entry name" value="Glyco_hydro_2_AS"/>
</dbReference>
<dbReference type="PROSITE" id="PS00719">
    <property type="entry name" value="GLYCOSYL_HYDROL_F2_1"/>
    <property type="match status" value="1"/>
</dbReference>
<evidence type="ECO:0000256" key="4">
    <source>
        <dbReference type="ARBA" id="ARBA00011245"/>
    </source>
</evidence>
<evidence type="ECO:0000256" key="5">
    <source>
        <dbReference type="ARBA" id="ARBA00012756"/>
    </source>
</evidence>
<dbReference type="SUPFAM" id="SSF49303">
    <property type="entry name" value="beta-Galactosidase/glucuronidase domain"/>
    <property type="match status" value="2"/>
</dbReference>
<comment type="subunit">
    <text evidence="4">Monomer.</text>
</comment>
<evidence type="ECO:0000256" key="7">
    <source>
        <dbReference type="ARBA" id="ARBA00022837"/>
    </source>
</evidence>
<evidence type="ECO:0000256" key="6">
    <source>
        <dbReference type="ARBA" id="ARBA00022801"/>
    </source>
</evidence>
<comment type="caution">
    <text evidence="12">The sequence shown here is derived from an EMBL/GenBank/DDBJ whole genome shotgun (WGS) entry which is preliminary data.</text>
</comment>
<dbReference type="InterPro" id="IPR036156">
    <property type="entry name" value="Beta-gal/glucu_dom_sf"/>
</dbReference>
<keyword evidence="7" id="KW-0106">Calcium</keyword>
<evidence type="ECO:0000259" key="11">
    <source>
        <dbReference type="SMART" id="SM01038"/>
    </source>
</evidence>
<dbReference type="InterPro" id="IPR006102">
    <property type="entry name" value="Ig-like_GH2"/>
</dbReference>
<dbReference type="InterPro" id="IPR004199">
    <property type="entry name" value="B-gal_small/dom_5"/>
</dbReference>
<dbReference type="SUPFAM" id="SSF51445">
    <property type="entry name" value="(Trans)glycosidases"/>
    <property type="match status" value="1"/>
</dbReference>
<accession>A0ABR7KN03</accession>
<comment type="catalytic activity">
    <reaction evidence="1 10">
        <text>Hydrolysis of terminal non-reducing beta-D-galactose residues in beta-D-galactosides.</text>
        <dbReference type="EC" id="3.2.1.23"/>
    </reaction>
</comment>
<comment type="cofactor">
    <cofactor evidence="2">
        <name>Ca(2+)</name>
        <dbReference type="ChEBI" id="CHEBI:29108"/>
    </cofactor>
</comment>
<dbReference type="Pfam" id="PF02836">
    <property type="entry name" value="Glyco_hydro_2_C"/>
    <property type="match status" value="1"/>
</dbReference>
<dbReference type="Pfam" id="PF16353">
    <property type="entry name" value="LacZ_4"/>
    <property type="match status" value="1"/>
</dbReference>
<dbReference type="InterPro" id="IPR008979">
    <property type="entry name" value="Galactose-bd-like_sf"/>
</dbReference>
<name>A0ABR7KN03_9SPHI</name>
<dbReference type="InterPro" id="IPR032312">
    <property type="entry name" value="LacZ_4"/>
</dbReference>
<dbReference type="EMBL" id="JACRYL010000002">
    <property type="protein sequence ID" value="MBC6109458.1"/>
    <property type="molecule type" value="Genomic_DNA"/>
</dbReference>
<dbReference type="Gene3D" id="2.70.98.10">
    <property type="match status" value="1"/>
</dbReference>
<evidence type="ECO:0000313" key="13">
    <source>
        <dbReference type="Proteomes" id="UP000652755"/>
    </source>
</evidence>
<evidence type="ECO:0000256" key="2">
    <source>
        <dbReference type="ARBA" id="ARBA00001913"/>
    </source>
</evidence>
<reference evidence="12 13" key="1">
    <citation type="submission" date="2020-08" db="EMBL/GenBank/DDBJ databases">
        <authorList>
            <person name="Sun Q."/>
            <person name="Inoue M."/>
        </authorList>
    </citation>
    <scope>NUCLEOTIDE SEQUENCE [LARGE SCALE GENOMIC DNA]</scope>
    <source>
        <strain evidence="12 13">CCM 8938</strain>
    </source>
</reference>
<dbReference type="PANTHER" id="PTHR46323:SF2">
    <property type="entry name" value="BETA-GALACTOSIDASE"/>
    <property type="match status" value="1"/>
</dbReference>
<dbReference type="InterPro" id="IPR023230">
    <property type="entry name" value="Glyco_hydro_2_CS"/>
</dbReference>
<dbReference type="PANTHER" id="PTHR46323">
    <property type="entry name" value="BETA-GALACTOSIDASE"/>
    <property type="match status" value="1"/>
</dbReference>
<dbReference type="InterPro" id="IPR013783">
    <property type="entry name" value="Ig-like_fold"/>
</dbReference>
<proteinExistence type="inferred from homology"/>